<feature type="repeat" description="WD" evidence="14">
    <location>
        <begin position="608"/>
        <end position="641"/>
    </location>
</feature>
<dbReference type="InterPro" id="IPR038060">
    <property type="entry name" value="C12orf66-like_central_sf"/>
</dbReference>
<evidence type="ECO:0000256" key="10">
    <source>
        <dbReference type="ARBA" id="ARBA00022989"/>
    </source>
</evidence>
<evidence type="ECO:0000256" key="3">
    <source>
        <dbReference type="ARBA" id="ARBA00008919"/>
    </source>
</evidence>
<dbReference type="PROSITE" id="PS50082">
    <property type="entry name" value="WD_REPEATS_2"/>
    <property type="match status" value="7"/>
</dbReference>
<dbReference type="GO" id="GO:0030515">
    <property type="term" value="F:snoRNA binding"/>
    <property type="evidence" value="ECO:0007669"/>
    <property type="project" value="TreeGrafter"/>
</dbReference>
<dbReference type="FunFam" id="2.130.10.10:FF:000157">
    <property type="entry name" value="WD repeat domain 3"/>
    <property type="match status" value="1"/>
</dbReference>
<comment type="pathway">
    <text evidence="2">Protein modification; protein glycosylation.</text>
</comment>
<feature type="domain" description="Small-subunit processome Utp12" evidence="18">
    <location>
        <begin position="1289"/>
        <end position="1387"/>
    </location>
</feature>
<evidence type="ECO:0000256" key="6">
    <source>
        <dbReference type="ARBA" id="ARBA00022679"/>
    </source>
</evidence>
<dbReference type="InterPro" id="IPR038577">
    <property type="entry name" value="GT10-like_C_sf"/>
</dbReference>
<dbReference type="Pfam" id="PF04003">
    <property type="entry name" value="Utp12"/>
    <property type="match status" value="1"/>
</dbReference>
<dbReference type="Pfam" id="PF25172">
    <property type="entry name" value="Beta-prop_WDR3_2nd"/>
    <property type="match status" value="1"/>
</dbReference>
<accession>A0A4S2L6J2</accession>
<dbReference type="GO" id="GO:0032040">
    <property type="term" value="C:small-subunit processome"/>
    <property type="evidence" value="ECO:0007669"/>
    <property type="project" value="TreeGrafter"/>
</dbReference>
<evidence type="ECO:0000313" key="19">
    <source>
        <dbReference type="EMBL" id="TGZ57876.1"/>
    </source>
</evidence>
<keyword evidence="4 14" id="KW-0853">WD repeat</keyword>
<dbReference type="SUPFAM" id="SSF158548">
    <property type="entry name" value="FLJ32549 domain-like"/>
    <property type="match status" value="1"/>
</dbReference>
<sequence length="1836" mass="208337">MSHDDVPVVLWWTPFGSRNRVKTCGDARCYFTHDRAFESNVRLKESPRNNPVLVHEEALNLFNYSSTFSRFSNVPLTLLDLPGLEELVEKSYYMSTKEKSALMRAEDLAPVLYIQSDCDTASDRDRYVVELMKHIRVDSYGACVNNAQLDDRLKNNYLDILSNREFLSFVAKYKFTIAFENAICEDYITEKLWRPLIVGSVPIYYGSPSFKDWLPNNKSAISILDFAGPIELANLLHNLLKNDSAYEEYLSHKLSKRENRVTNSELLRVLERRPTGIANEFGNYVEEFECFVCERIQRNDHKLEKSVVTKRQYNCPLPRDPITGEINKRNWWTEQWNIEKCGAKLLTHYITNNLSINVNRFDERKMNMRDRGNGILEMMDNQMSKTYLVSHVSTSFRQEVPHLVWEISNDPLVRLHGHDDKQVLERVVLDVHRTVLVFGDRQQGLQDPLEVRVQEVMLILVLGEDEVEAVPVPLHQIRPPELRDQVIDRCWFELFILTTEQTANKMGLTKQYLKYVPAGNANIITSPRCNVVFVKLDGQEGRFVAAAACEHVYIWDLRLGEKAQVLSGEKVCVTRLAASPDKKHIAVGYADGTVKTFDLSTSENVSIFVGHKSEITTLAYDALGHRLATGSKDTDIIVWDIVAETGICRLSGHKGVVTKLVFMKEHNIIISSSKDTFVKFWDLDTEHNFKTLVGHKSEVWSLALMNDDRYLITGCNDMELRVWKITFLDNKNIEFDTAVGTDINEESEESVDTDMKYPIKCEKVGSIIRGASGRVVSLEVDSTCKVLGCHGVGNSIELFYLLSEDIVKDRFTKRLKKERRKAQKEGNDAQQELPNAPSLTDEIRRLPIVKISGKAKGLDLVIGKGNELRLCAGVNNNSIELHSLYMEEKDPEVKCLRSIAAHGHRTDVRAVCFSSDNLALATVSGDSVKLWNRPTLSCLRTVQCGYALTVTFVPGDRHLIVGLKDGKMLIIDIASGDILEEVPAHSKELWTVTLFPDLKGIASGGGDQTVKFWNFELIHDSNNQIKAKVLSVLHVRTLKLEESVLCVRISPNNRFVAVSLLDCTIKIFFFDTFKFFVSLYGHKLPVLCMDISSDSTLIATGSADRNVKIWGLDFGDCHKSLFAHDDSVTGLSFVPGTHYFFTSGKDGRIKQWDADIFQKITTLQGHAGESWSCCVSANGVFVASCGSDRVVRLYEKTNEPLVLQDEAEEEREQQENELVTGESTAVLGQKQQALPSRKTVNSEKAAELILECLEICNQYEIELSKAVSASDKAPPLPLLMQAYECTSTEDFLVETFKRVRASELEETLLLLPYSAACDILKRLPNLLKNDYQISSVLGTSASRTAIVAPHQNLLPTLEIVKKLAVEKISTLRDTIGFNLHGMMYMQRIFEEREGIKFFRDATKNVENRMDHEDEFLNTFFTQVAQLCSDKAKETVERERESCKQMQMGPWGMLLMHLPQIAVAERSYADLGFLNTKNKGFLRKDNSLKTVYESLKSDLKRLEEMTKGTNSIGTTVANVSNQLCQFITARIQLIDFYERMYNMSINSKVMKHQELLQCIEGIVKCYLLSCSHLALIAIKTSLTLECETLVQLMKAQVEVQNWRFLPTLMALYGAQTRMAAWERTLQSKESWKLGFGATFLKANQQPALYQWLVKLRGAILAKCSLYFHTTLSQQASPGEMRSIVSKQSVDYYHKIQSFQRKYDILAVLIIFDSRETENSGSGYRHPGRGANSTESFPIVVCCPGTFTQKPSVHLDNIQTKIKERHAELLAMDKVIYHKSTKDLCTYSFHNTDPTMTLVIVFENGKQKDKETHITSFMMDLSTQIRCNKVYECLKLSK</sequence>
<evidence type="ECO:0000259" key="18">
    <source>
        <dbReference type="Pfam" id="PF04003"/>
    </source>
</evidence>
<keyword evidence="7 15" id="KW-0812">Transmembrane</keyword>
<evidence type="ECO:0000256" key="12">
    <source>
        <dbReference type="ARBA" id="ARBA00023180"/>
    </source>
</evidence>
<dbReference type="EMBL" id="QBLH01000108">
    <property type="protein sequence ID" value="TGZ57876.1"/>
    <property type="molecule type" value="Genomic_DNA"/>
</dbReference>
<dbReference type="InterPro" id="IPR020472">
    <property type="entry name" value="WD40_PAC1"/>
</dbReference>
<dbReference type="InterPro" id="IPR018544">
    <property type="entry name" value="KICS_2"/>
</dbReference>
<feature type="repeat" description="WD" evidence="14">
    <location>
        <begin position="566"/>
        <end position="607"/>
    </location>
</feature>
<feature type="domain" description="Fucosyltransferase C-terminal" evidence="17">
    <location>
        <begin position="111"/>
        <end position="299"/>
    </location>
</feature>
<keyword evidence="6 15" id="KW-0808">Transferase</keyword>
<dbReference type="Pfam" id="PF00852">
    <property type="entry name" value="Glyco_transf_10"/>
    <property type="match status" value="1"/>
</dbReference>
<keyword evidence="12" id="KW-0325">Glycoprotein</keyword>
<dbReference type="InterPro" id="IPR015943">
    <property type="entry name" value="WD40/YVTN_repeat-like_dom_sf"/>
</dbReference>
<dbReference type="InterPro" id="IPR055270">
    <property type="entry name" value="Glyco_tran_10_C"/>
</dbReference>
<dbReference type="SUPFAM" id="SSF50978">
    <property type="entry name" value="WD40 repeat-like"/>
    <property type="match status" value="2"/>
</dbReference>
<dbReference type="Gene3D" id="3.40.50.11660">
    <property type="entry name" value="Glycosyl transferase family 10, C-terminal domain"/>
    <property type="match status" value="1"/>
</dbReference>
<dbReference type="PANTHER" id="PTHR19853">
    <property type="entry name" value="WD REPEAT CONTAINING PROTEIN 3 WDR3"/>
    <property type="match status" value="1"/>
</dbReference>
<dbReference type="InterPro" id="IPR036322">
    <property type="entry name" value="WD40_repeat_dom_sf"/>
</dbReference>
<keyword evidence="15" id="KW-0333">Golgi apparatus</keyword>
<dbReference type="EC" id="2.4.1.-" evidence="15"/>
<evidence type="ECO:0000313" key="20">
    <source>
        <dbReference type="Proteomes" id="UP000310200"/>
    </source>
</evidence>
<dbReference type="GO" id="GO:0008417">
    <property type="term" value="F:fucosyltransferase activity"/>
    <property type="evidence" value="ECO:0007669"/>
    <property type="project" value="UniProtKB-ARBA"/>
</dbReference>
<dbReference type="InterPro" id="IPR007148">
    <property type="entry name" value="SSU_processome_Utp12"/>
</dbReference>
<evidence type="ECO:0000256" key="7">
    <source>
        <dbReference type="ARBA" id="ARBA00022692"/>
    </source>
</evidence>
<evidence type="ECO:0000256" key="14">
    <source>
        <dbReference type="PROSITE-ProRule" id="PRU00221"/>
    </source>
</evidence>
<dbReference type="STRING" id="300112.A0A4S2L6J2"/>
<keyword evidence="20" id="KW-1185">Reference proteome</keyword>
<dbReference type="GO" id="GO:0032580">
    <property type="term" value="C:Golgi cisterna membrane"/>
    <property type="evidence" value="ECO:0007669"/>
    <property type="project" value="UniProtKB-SubCell"/>
</dbReference>
<dbReference type="Gene3D" id="2.130.10.10">
    <property type="entry name" value="YVTN repeat-like/Quinoprotein amine dehydrogenase"/>
    <property type="match status" value="4"/>
</dbReference>
<evidence type="ECO:0000256" key="11">
    <source>
        <dbReference type="ARBA" id="ARBA00023136"/>
    </source>
</evidence>
<evidence type="ECO:0000256" key="1">
    <source>
        <dbReference type="ARBA" id="ARBA00004447"/>
    </source>
</evidence>
<proteinExistence type="inferred from homology"/>
<evidence type="ECO:0000256" key="5">
    <source>
        <dbReference type="ARBA" id="ARBA00022676"/>
    </source>
</evidence>
<dbReference type="Gene3D" id="1.10.3450.30">
    <property type="match status" value="1"/>
</dbReference>
<keyword evidence="9" id="KW-0735">Signal-anchor</keyword>
<dbReference type="CDD" id="cd00200">
    <property type="entry name" value="WD40"/>
    <property type="match status" value="2"/>
</dbReference>
<comment type="similarity">
    <text evidence="13">Belongs to the WD repeat WDR3/UTP12 family.</text>
</comment>
<dbReference type="InterPro" id="IPR051570">
    <property type="entry name" value="TBC1_cilium_biogenesis"/>
</dbReference>
<dbReference type="GO" id="GO:0034388">
    <property type="term" value="C:Pwp2p-containing subcomplex of 90S preribosome"/>
    <property type="evidence" value="ECO:0007669"/>
    <property type="project" value="TreeGrafter"/>
</dbReference>
<organism evidence="19 20">
    <name type="scientific">Temnothorax longispinosus</name>
    <dbReference type="NCBI Taxonomy" id="300112"/>
    <lineage>
        <taxon>Eukaryota</taxon>
        <taxon>Metazoa</taxon>
        <taxon>Ecdysozoa</taxon>
        <taxon>Arthropoda</taxon>
        <taxon>Hexapoda</taxon>
        <taxon>Insecta</taxon>
        <taxon>Pterygota</taxon>
        <taxon>Neoptera</taxon>
        <taxon>Endopterygota</taxon>
        <taxon>Hymenoptera</taxon>
        <taxon>Apocrita</taxon>
        <taxon>Aculeata</taxon>
        <taxon>Formicoidea</taxon>
        <taxon>Formicidae</taxon>
        <taxon>Myrmicinae</taxon>
        <taxon>Temnothorax</taxon>
    </lineage>
</organism>
<evidence type="ECO:0000256" key="4">
    <source>
        <dbReference type="ARBA" id="ARBA00022574"/>
    </source>
</evidence>
<dbReference type="PROSITE" id="PS50294">
    <property type="entry name" value="WD_REPEATS_REGION"/>
    <property type="match status" value="6"/>
</dbReference>
<dbReference type="SUPFAM" id="SSF53756">
    <property type="entry name" value="UDP-Glycosyltransferase/glycogen phosphorylase"/>
    <property type="match status" value="1"/>
</dbReference>
<dbReference type="FunFam" id="3.40.50.11660:FF:000002">
    <property type="entry name" value="Alpha-(1,3)-fucosyltransferase"/>
    <property type="match status" value="1"/>
</dbReference>
<evidence type="ECO:0000259" key="17">
    <source>
        <dbReference type="Pfam" id="PF00852"/>
    </source>
</evidence>
<comment type="caution">
    <text evidence="19">The sequence shown here is derived from an EMBL/GenBank/DDBJ whole genome shotgun (WGS) entry which is preliminary data.</text>
</comment>
<dbReference type="Pfam" id="PF25173">
    <property type="entry name" value="Beta-prop_WDR3_1st"/>
    <property type="match status" value="1"/>
</dbReference>
<evidence type="ECO:0000256" key="13">
    <source>
        <dbReference type="ARBA" id="ARBA00038229"/>
    </source>
</evidence>
<feature type="repeat" description="WD" evidence="14">
    <location>
        <begin position="982"/>
        <end position="1016"/>
    </location>
</feature>
<dbReference type="FunFam" id="2.130.10.10:FF:002580">
    <property type="entry name" value="Beta transducin Trp-Asp domain-containing protein, putative"/>
    <property type="match status" value="1"/>
</dbReference>
<feature type="region of interest" description="Disordered" evidence="16">
    <location>
        <begin position="818"/>
        <end position="837"/>
    </location>
</feature>
<name>A0A4S2L6J2_9HYME</name>
<feature type="repeat" description="WD" evidence="14">
    <location>
        <begin position="1079"/>
        <end position="1120"/>
    </location>
</feature>
<comment type="similarity">
    <text evidence="3 15">Belongs to the glycosyltransferase 10 family.</text>
</comment>
<keyword evidence="10" id="KW-1133">Transmembrane helix</keyword>
<keyword evidence="5 15" id="KW-0328">Glycosyltransferase</keyword>
<dbReference type="PRINTS" id="PR00320">
    <property type="entry name" value="GPROTEINBRPT"/>
</dbReference>
<evidence type="ECO:0000256" key="9">
    <source>
        <dbReference type="ARBA" id="ARBA00022968"/>
    </source>
</evidence>
<protein>
    <recommendedName>
        <fullName evidence="15">Fucosyltransferase</fullName>
        <ecNumber evidence="15">2.4.1.-</ecNumber>
    </recommendedName>
</protein>
<dbReference type="PROSITE" id="PS00678">
    <property type="entry name" value="WD_REPEATS_1"/>
    <property type="match status" value="3"/>
</dbReference>
<keyword evidence="8" id="KW-0677">Repeat</keyword>
<evidence type="ECO:0000256" key="8">
    <source>
        <dbReference type="ARBA" id="ARBA00022737"/>
    </source>
</evidence>
<dbReference type="InterPro" id="IPR019775">
    <property type="entry name" value="WD40_repeat_CS"/>
</dbReference>
<dbReference type="InterPro" id="IPR001680">
    <property type="entry name" value="WD40_rpt"/>
</dbReference>
<comment type="subcellular location">
    <subcellularLocation>
        <location evidence="1 15">Golgi apparatus</location>
        <location evidence="1 15">Golgi stack membrane</location>
        <topology evidence="1 15">Single-pass type II membrane protein</topology>
    </subcellularLocation>
</comment>
<feature type="repeat" description="WD" evidence="14">
    <location>
        <begin position="650"/>
        <end position="691"/>
    </location>
</feature>
<gene>
    <name evidence="19" type="ORF">DBV15_07277</name>
</gene>
<dbReference type="Pfam" id="PF09404">
    <property type="entry name" value="C12orf66_like"/>
    <property type="match status" value="1"/>
</dbReference>
<evidence type="ECO:0000256" key="16">
    <source>
        <dbReference type="SAM" id="MobiDB-lite"/>
    </source>
</evidence>
<dbReference type="UniPathway" id="UPA00378"/>
<dbReference type="PANTHER" id="PTHR19853:SF0">
    <property type="entry name" value="WD REPEAT-CONTAINING PROTEIN 3"/>
    <property type="match status" value="1"/>
</dbReference>
<dbReference type="GO" id="GO:0030490">
    <property type="term" value="P:maturation of SSU-rRNA"/>
    <property type="evidence" value="ECO:0007669"/>
    <property type="project" value="TreeGrafter"/>
</dbReference>
<keyword evidence="11" id="KW-0472">Membrane</keyword>
<evidence type="ECO:0000256" key="2">
    <source>
        <dbReference type="ARBA" id="ARBA00004922"/>
    </source>
</evidence>
<feature type="repeat" description="WD" evidence="14">
    <location>
        <begin position="692"/>
        <end position="725"/>
    </location>
</feature>
<dbReference type="SUPFAM" id="SSF160651">
    <property type="entry name" value="FLJ32549 C-terminal domain-like"/>
    <property type="match status" value="1"/>
</dbReference>
<feature type="repeat" description="WD" evidence="14">
    <location>
        <begin position="1121"/>
        <end position="1162"/>
    </location>
</feature>
<dbReference type="SMART" id="SM00320">
    <property type="entry name" value="WD40"/>
    <property type="match status" value="12"/>
</dbReference>
<evidence type="ECO:0000256" key="15">
    <source>
        <dbReference type="RuleBase" id="RU003832"/>
    </source>
</evidence>
<dbReference type="Proteomes" id="UP000310200">
    <property type="component" value="Unassembled WGS sequence"/>
</dbReference>
<reference evidence="19 20" key="1">
    <citation type="journal article" date="2019" name="Philos. Trans. R. Soc. Lond., B, Biol. Sci.">
        <title>Ant behaviour and brain gene expression of defending hosts depend on the ecological success of the intruding social parasite.</title>
        <authorList>
            <person name="Kaur R."/>
            <person name="Stoldt M."/>
            <person name="Jongepier E."/>
            <person name="Feldmeyer B."/>
            <person name="Menzel F."/>
            <person name="Bornberg-Bauer E."/>
            <person name="Foitzik S."/>
        </authorList>
    </citation>
    <scope>NUCLEOTIDE SEQUENCE [LARGE SCALE GENOMIC DNA]</scope>
    <source>
        <tissue evidence="19">Whole body</tissue>
    </source>
</reference>